<comment type="similarity">
    <text evidence="1">Belongs to the FAH family.</text>
</comment>
<dbReference type="Proteomes" id="UP000325607">
    <property type="component" value="Unassembled WGS sequence"/>
</dbReference>
<evidence type="ECO:0000256" key="1">
    <source>
        <dbReference type="ARBA" id="ARBA00010211"/>
    </source>
</evidence>
<keyword evidence="4" id="KW-0732">Signal</keyword>
<dbReference type="Gene3D" id="3.90.850.10">
    <property type="entry name" value="Fumarylacetoacetase-like, C-terminal domain"/>
    <property type="match status" value="1"/>
</dbReference>
<dbReference type="GO" id="GO:0046872">
    <property type="term" value="F:metal ion binding"/>
    <property type="evidence" value="ECO:0007669"/>
    <property type="project" value="UniProtKB-KW"/>
</dbReference>
<dbReference type="EMBL" id="CABVGX010000001">
    <property type="protein sequence ID" value="VVM39124.1"/>
    <property type="molecule type" value="Genomic_DNA"/>
</dbReference>
<name>A0A5E6PBV9_PSEFL</name>
<dbReference type="Pfam" id="PF01557">
    <property type="entry name" value="FAA_hydrolase"/>
    <property type="match status" value="1"/>
</dbReference>
<gene>
    <name evidence="6" type="ORF">PS645_00178</name>
</gene>
<evidence type="ECO:0000256" key="4">
    <source>
        <dbReference type="SAM" id="SignalP"/>
    </source>
</evidence>
<dbReference type="PANTHER" id="PTHR42796">
    <property type="entry name" value="FUMARYLACETOACETATE HYDROLASE DOMAIN-CONTAINING PROTEIN 2A-RELATED"/>
    <property type="match status" value="1"/>
</dbReference>
<feature type="signal peptide" evidence="4">
    <location>
        <begin position="1"/>
        <end position="26"/>
    </location>
</feature>
<sequence length="387" mass="41523" precursor="true">MFSNRTLVPALALISALAIPVTESTAATVNQAAAAKPMLAPVQIAHTFAQVRRGNFVSTLLVITLSETSVTAIDLSKISGVHSADAFDVIKRFSTAQLDTLAGQPSQTQAHPLVRLIGIGPRGVAHIAAGTNYPEHGKEVGVDEAFLFPKISPASGPRSKLIAAPGTLMDYEVEVCARFDRELKSVADFDEARKGFFICGDFSDRATLVRNINLKDVTSGDGFPDAKSGSDRFPTGPFLVVPKDWKAFLADVVIETYVDGDRRQHSNAGDMIKDLRTIVQETLEQATTRTWSYQGGRIPMVDRPAIGTESAVLTGTGDGVVFKEPGPDVINKLMGASNRDQQLSVIEDYLAGEVKKGIYLRPGNTVRYSSNYLGSINTDVVADSPAK</sequence>
<keyword evidence="3" id="KW-0479">Metal-binding</keyword>
<dbReference type="PANTHER" id="PTHR42796:SF4">
    <property type="entry name" value="FUMARYLACETOACETATE HYDROLASE DOMAIN-CONTAINING PROTEIN 2A"/>
    <property type="match status" value="1"/>
</dbReference>
<evidence type="ECO:0000313" key="6">
    <source>
        <dbReference type="EMBL" id="VVM39124.1"/>
    </source>
</evidence>
<dbReference type="GO" id="GO:0044281">
    <property type="term" value="P:small molecule metabolic process"/>
    <property type="evidence" value="ECO:0007669"/>
    <property type="project" value="UniProtKB-ARBA"/>
</dbReference>
<accession>A0A5E6PBV9</accession>
<feature type="chain" id="PRO_5022895589" description="Fumarylacetoacetase-like C-terminal domain-containing protein" evidence="4">
    <location>
        <begin position="27"/>
        <end position="387"/>
    </location>
</feature>
<dbReference type="InterPro" id="IPR036663">
    <property type="entry name" value="Fumarylacetoacetase_C_sf"/>
</dbReference>
<evidence type="ECO:0000313" key="7">
    <source>
        <dbReference type="Proteomes" id="UP000325607"/>
    </source>
</evidence>
<dbReference type="AlphaFoldDB" id="A0A5E6PBV9"/>
<reference evidence="6 7" key="1">
    <citation type="submission" date="2019-09" db="EMBL/GenBank/DDBJ databases">
        <authorList>
            <person name="Chandra G."/>
            <person name="Truman W A."/>
        </authorList>
    </citation>
    <scope>NUCLEOTIDE SEQUENCE [LARGE SCALE GENOMIC DNA]</scope>
    <source>
        <strain evidence="6">PS645</strain>
    </source>
</reference>
<dbReference type="InterPro" id="IPR051121">
    <property type="entry name" value="FAH"/>
</dbReference>
<protein>
    <recommendedName>
        <fullName evidence="5">Fumarylacetoacetase-like C-terminal domain-containing protein</fullName>
    </recommendedName>
</protein>
<dbReference type="RefSeq" id="WP_191623083.1">
    <property type="nucleotide sequence ID" value="NZ_CABVGX010000001.1"/>
</dbReference>
<feature type="domain" description="Fumarylacetoacetase-like C-terminal" evidence="5">
    <location>
        <begin position="126"/>
        <end position="381"/>
    </location>
</feature>
<dbReference type="GO" id="GO:0003824">
    <property type="term" value="F:catalytic activity"/>
    <property type="evidence" value="ECO:0007669"/>
    <property type="project" value="InterPro"/>
</dbReference>
<evidence type="ECO:0000256" key="2">
    <source>
        <dbReference type="ARBA" id="ARBA00010715"/>
    </source>
</evidence>
<organism evidence="6 7">
    <name type="scientific">Pseudomonas fluorescens</name>
    <dbReference type="NCBI Taxonomy" id="294"/>
    <lineage>
        <taxon>Bacteria</taxon>
        <taxon>Pseudomonadati</taxon>
        <taxon>Pseudomonadota</taxon>
        <taxon>Gammaproteobacteria</taxon>
        <taxon>Pseudomonadales</taxon>
        <taxon>Pseudomonadaceae</taxon>
        <taxon>Pseudomonas</taxon>
    </lineage>
</organism>
<dbReference type="InterPro" id="IPR011234">
    <property type="entry name" value="Fumarylacetoacetase-like_C"/>
</dbReference>
<evidence type="ECO:0000256" key="3">
    <source>
        <dbReference type="ARBA" id="ARBA00022723"/>
    </source>
</evidence>
<comment type="similarity">
    <text evidence="2">Belongs to the hydratase/decarboxylase family.</text>
</comment>
<proteinExistence type="inferred from homology"/>
<dbReference type="SUPFAM" id="SSF56529">
    <property type="entry name" value="FAH"/>
    <property type="match status" value="1"/>
</dbReference>
<evidence type="ECO:0000259" key="5">
    <source>
        <dbReference type="Pfam" id="PF01557"/>
    </source>
</evidence>